<dbReference type="PANTHER" id="PTHR11106:SF111">
    <property type="entry name" value="MACRO DOMAIN-CONTAINING PROTEIN"/>
    <property type="match status" value="1"/>
</dbReference>
<dbReference type="SUPFAM" id="SSF52949">
    <property type="entry name" value="Macro domain-like"/>
    <property type="match status" value="1"/>
</dbReference>
<dbReference type="RefSeq" id="WP_044188765.1">
    <property type="nucleotide sequence ID" value="NZ_JMCB01000006.1"/>
</dbReference>
<name>A0A085WKI4_9BACT</name>
<organism evidence="2 3">
    <name type="scientific">Hyalangium minutum</name>
    <dbReference type="NCBI Taxonomy" id="394096"/>
    <lineage>
        <taxon>Bacteria</taxon>
        <taxon>Pseudomonadati</taxon>
        <taxon>Myxococcota</taxon>
        <taxon>Myxococcia</taxon>
        <taxon>Myxococcales</taxon>
        <taxon>Cystobacterineae</taxon>
        <taxon>Archangiaceae</taxon>
        <taxon>Hyalangium</taxon>
    </lineage>
</organism>
<protein>
    <submittedName>
        <fullName evidence="2">Appr-1-p processing enzyme family domain protein</fullName>
    </submittedName>
</protein>
<dbReference type="STRING" id="394096.DB31_7434"/>
<dbReference type="PATRIC" id="fig|394096.3.peg.3474"/>
<evidence type="ECO:0000313" key="3">
    <source>
        <dbReference type="Proteomes" id="UP000028725"/>
    </source>
</evidence>
<keyword evidence="3" id="KW-1185">Reference proteome</keyword>
<dbReference type="Proteomes" id="UP000028725">
    <property type="component" value="Unassembled WGS sequence"/>
</dbReference>
<accession>A0A085WKI4</accession>
<dbReference type="OrthoDB" id="6194521at2"/>
<dbReference type="EMBL" id="JMCB01000006">
    <property type="protein sequence ID" value="KFE68197.1"/>
    <property type="molecule type" value="Genomic_DNA"/>
</dbReference>
<feature type="domain" description="Macro" evidence="1">
    <location>
        <begin position="1"/>
        <end position="154"/>
    </location>
</feature>
<sequence>MVRVVEGDLLDQRVDAIVNAWNRNILPWWLLLPQGVSGAIKRRAGYQPFRELRRVGPMPLGTAVVTSAGRLPYQGIIHVAGINLLWRASEQSIRDSVTNALARAREHGFRSVAFPVIGAGSGGFNEARALEVMRSALEAGAGGLEVTVVRFHRK</sequence>
<comment type="caution">
    <text evidence="2">The sequence shown here is derived from an EMBL/GenBank/DDBJ whole genome shotgun (WGS) entry which is preliminary data.</text>
</comment>
<dbReference type="AlphaFoldDB" id="A0A085WKI4"/>
<dbReference type="SMART" id="SM00506">
    <property type="entry name" value="A1pp"/>
    <property type="match status" value="1"/>
</dbReference>
<dbReference type="PROSITE" id="PS51154">
    <property type="entry name" value="MACRO"/>
    <property type="match status" value="1"/>
</dbReference>
<dbReference type="InterPro" id="IPR002589">
    <property type="entry name" value="Macro_dom"/>
</dbReference>
<gene>
    <name evidence="2" type="ORF">DB31_7434</name>
</gene>
<dbReference type="InterPro" id="IPR043472">
    <property type="entry name" value="Macro_dom-like"/>
</dbReference>
<dbReference type="PANTHER" id="PTHR11106">
    <property type="entry name" value="GANGLIOSIDE INDUCED DIFFERENTIATION ASSOCIATED PROTEIN 2-RELATED"/>
    <property type="match status" value="1"/>
</dbReference>
<evidence type="ECO:0000259" key="1">
    <source>
        <dbReference type="PROSITE" id="PS51154"/>
    </source>
</evidence>
<dbReference type="Gene3D" id="3.40.220.10">
    <property type="entry name" value="Leucine Aminopeptidase, subunit E, domain 1"/>
    <property type="match status" value="1"/>
</dbReference>
<proteinExistence type="predicted"/>
<evidence type="ECO:0000313" key="2">
    <source>
        <dbReference type="EMBL" id="KFE68197.1"/>
    </source>
</evidence>
<reference evidence="2 3" key="1">
    <citation type="submission" date="2014-04" db="EMBL/GenBank/DDBJ databases">
        <title>Genome assembly of Hyalangium minutum DSM 14724.</title>
        <authorList>
            <person name="Sharma G."/>
            <person name="Subramanian S."/>
        </authorList>
    </citation>
    <scope>NUCLEOTIDE SEQUENCE [LARGE SCALE GENOMIC DNA]</scope>
    <source>
        <strain evidence="2 3">DSM 14724</strain>
    </source>
</reference>
<dbReference type="Pfam" id="PF01661">
    <property type="entry name" value="Macro"/>
    <property type="match status" value="1"/>
</dbReference>